<evidence type="ECO:0000313" key="1">
    <source>
        <dbReference type="EMBL" id="CAG8810552.1"/>
    </source>
</evidence>
<dbReference type="OrthoDB" id="2445844at2759"/>
<accession>A0A9N9K538</accession>
<proteinExistence type="predicted"/>
<dbReference type="AlphaFoldDB" id="A0A9N9K538"/>
<dbReference type="EMBL" id="CAJVQA010038066">
    <property type="protein sequence ID" value="CAG8810552.1"/>
    <property type="molecule type" value="Genomic_DNA"/>
</dbReference>
<gene>
    <name evidence="1" type="ORF">CPELLU_LOCUS18604</name>
</gene>
<evidence type="ECO:0000313" key="2">
    <source>
        <dbReference type="Proteomes" id="UP000789759"/>
    </source>
</evidence>
<comment type="caution">
    <text evidence="1">The sequence shown here is derived from an EMBL/GenBank/DDBJ whole genome shotgun (WGS) entry which is preliminary data.</text>
</comment>
<protein>
    <submittedName>
        <fullName evidence="1">2888_t:CDS:1</fullName>
    </submittedName>
</protein>
<organism evidence="1 2">
    <name type="scientific">Cetraspora pellucida</name>
    <dbReference type="NCBI Taxonomy" id="1433469"/>
    <lineage>
        <taxon>Eukaryota</taxon>
        <taxon>Fungi</taxon>
        <taxon>Fungi incertae sedis</taxon>
        <taxon>Mucoromycota</taxon>
        <taxon>Glomeromycotina</taxon>
        <taxon>Glomeromycetes</taxon>
        <taxon>Diversisporales</taxon>
        <taxon>Gigasporaceae</taxon>
        <taxon>Cetraspora</taxon>
    </lineage>
</organism>
<keyword evidence="2" id="KW-1185">Reference proteome</keyword>
<dbReference type="Proteomes" id="UP000789759">
    <property type="component" value="Unassembled WGS sequence"/>
</dbReference>
<sequence length="326" mass="35404">MDVIADPDPASDTALTMDMTGTMSDTTPTMDVIADPDPASDTALTMDTATWTMSDTAPTMDVVADPNSYIAPVQYIVEKPISNIASTMNMVTGTISDTILTRKKIILSTTSTMNMITGTISDTAPTMDINMGTMSSTAQVKNKVTTPVSYVTTTPNPSSSNQPICHAIRNDGSMFTVSDLKCLSLTPKFRQSKFCPSNMRIFTDGPTRLKINDNSYNISDIVSNNCYNYPNSNSCKRGNTDSYCGISRCVVSWAHDINVQINGETVRMIAHSPIGGTNYWTVTSNIFDGITIKSQYKALTDCISHSCINCFASPFTCKPNEECKYA</sequence>
<name>A0A9N9K538_9GLOM</name>
<reference evidence="1" key="1">
    <citation type="submission" date="2021-06" db="EMBL/GenBank/DDBJ databases">
        <authorList>
            <person name="Kallberg Y."/>
            <person name="Tangrot J."/>
            <person name="Rosling A."/>
        </authorList>
    </citation>
    <scope>NUCLEOTIDE SEQUENCE</scope>
    <source>
        <strain evidence="1">FL966</strain>
    </source>
</reference>